<protein>
    <submittedName>
        <fullName evidence="16">Efflux membrane protein</fullName>
    </submittedName>
</protein>
<feature type="transmembrane region" description="Helical" evidence="13">
    <location>
        <begin position="238"/>
        <end position="255"/>
    </location>
</feature>
<dbReference type="PROSITE" id="PS50977">
    <property type="entry name" value="HTH_TETR_2"/>
    <property type="match status" value="1"/>
</dbReference>
<feature type="transmembrane region" description="Helical" evidence="13">
    <location>
        <begin position="172"/>
        <end position="194"/>
    </location>
</feature>
<dbReference type="NCBIfam" id="TIGR00711">
    <property type="entry name" value="efflux_EmrB"/>
    <property type="match status" value="1"/>
</dbReference>
<name>D9W756_9ACTN</name>
<evidence type="ECO:0000313" key="17">
    <source>
        <dbReference type="Proteomes" id="UP000003963"/>
    </source>
</evidence>
<dbReference type="Gene3D" id="1.20.1720.10">
    <property type="entry name" value="Multidrug resistance protein D"/>
    <property type="match status" value="1"/>
</dbReference>
<dbReference type="CDD" id="cd17321">
    <property type="entry name" value="MFS_MMR_MDR_like"/>
    <property type="match status" value="1"/>
</dbReference>
<evidence type="ECO:0000256" key="7">
    <source>
        <dbReference type="ARBA" id="ARBA00023125"/>
    </source>
</evidence>
<feature type="transmembrane region" description="Helical" evidence="13">
    <location>
        <begin position="112"/>
        <end position="134"/>
    </location>
</feature>
<dbReference type="PRINTS" id="PR01036">
    <property type="entry name" value="TCRTETB"/>
</dbReference>
<dbReference type="Gene3D" id="1.10.357.10">
    <property type="entry name" value="Tetracycline Repressor, domain 2"/>
    <property type="match status" value="1"/>
</dbReference>
<keyword evidence="4 13" id="KW-0812">Transmembrane</keyword>
<dbReference type="Gene3D" id="1.20.1250.20">
    <property type="entry name" value="MFS general substrate transporter like domains"/>
    <property type="match status" value="1"/>
</dbReference>
<dbReference type="InterPro" id="IPR036259">
    <property type="entry name" value="MFS_trans_sf"/>
</dbReference>
<feature type="transmembrane region" description="Helical" evidence="13">
    <location>
        <begin position="275"/>
        <end position="300"/>
    </location>
</feature>
<dbReference type="Pfam" id="PF16859">
    <property type="entry name" value="TetR_C_11"/>
    <property type="match status" value="1"/>
</dbReference>
<evidence type="ECO:0000256" key="1">
    <source>
        <dbReference type="ARBA" id="ARBA00004651"/>
    </source>
</evidence>
<dbReference type="InterPro" id="IPR011701">
    <property type="entry name" value="MFS"/>
</dbReference>
<dbReference type="Gene3D" id="1.10.10.60">
    <property type="entry name" value="Homeodomain-like"/>
    <property type="match status" value="1"/>
</dbReference>
<dbReference type="GO" id="GO:0046677">
    <property type="term" value="P:response to antibiotic"/>
    <property type="evidence" value="ECO:0007669"/>
    <property type="project" value="UniProtKB-KW"/>
</dbReference>
<dbReference type="EMBL" id="GG657754">
    <property type="protein sequence ID" value="EFL26667.1"/>
    <property type="molecule type" value="Genomic_DNA"/>
</dbReference>
<dbReference type="PROSITE" id="PS50850">
    <property type="entry name" value="MFS"/>
    <property type="match status" value="1"/>
</dbReference>
<feature type="transmembrane region" description="Helical" evidence="13">
    <location>
        <begin position="87"/>
        <end position="106"/>
    </location>
</feature>
<keyword evidence="7 11" id="KW-0238">DNA-binding</keyword>
<evidence type="ECO:0000256" key="13">
    <source>
        <dbReference type="SAM" id="Phobius"/>
    </source>
</evidence>
<feature type="transmembrane region" description="Helical" evidence="13">
    <location>
        <begin position="59"/>
        <end position="78"/>
    </location>
</feature>
<feature type="transmembrane region" description="Helical" evidence="13">
    <location>
        <begin position="146"/>
        <end position="166"/>
    </location>
</feature>
<evidence type="ECO:0000256" key="12">
    <source>
        <dbReference type="SAM" id="MobiDB-lite"/>
    </source>
</evidence>
<keyword evidence="10" id="KW-0046">Antibiotic resistance</keyword>
<reference evidence="16 17" key="1">
    <citation type="submission" date="2009-02" db="EMBL/GenBank/DDBJ databases">
        <title>Annotation of Streptomyces hygroscopicus strain ATCC 53653.</title>
        <authorList>
            <consortium name="The Broad Institute Genome Sequencing Platform"/>
            <consortium name="Broad Institute Microbial Sequencing Center"/>
            <person name="Fischbach M."/>
            <person name="Godfrey P."/>
            <person name="Ward D."/>
            <person name="Young S."/>
            <person name="Zeng Q."/>
            <person name="Koehrsen M."/>
            <person name="Alvarado L."/>
            <person name="Berlin A.M."/>
            <person name="Bochicchio J."/>
            <person name="Borenstein D."/>
            <person name="Chapman S.B."/>
            <person name="Chen Z."/>
            <person name="Engels R."/>
            <person name="Freedman E."/>
            <person name="Gellesch M."/>
            <person name="Goldberg J."/>
            <person name="Griggs A."/>
            <person name="Gujja S."/>
            <person name="Heilman E.R."/>
            <person name="Heiman D.I."/>
            <person name="Hepburn T.A."/>
            <person name="Howarth C."/>
            <person name="Jen D."/>
            <person name="Larson L."/>
            <person name="Lewis B."/>
            <person name="Mehta T."/>
            <person name="Park D."/>
            <person name="Pearson M."/>
            <person name="Richards J."/>
            <person name="Roberts A."/>
            <person name="Saif S."/>
            <person name="Shea T.D."/>
            <person name="Shenoy N."/>
            <person name="Sisk P."/>
            <person name="Stolte C."/>
            <person name="Sykes S.N."/>
            <person name="Thomson T."/>
            <person name="Walk T."/>
            <person name="White J."/>
            <person name="Yandava C."/>
            <person name="Straight P."/>
            <person name="Clardy J."/>
            <person name="Hung D."/>
            <person name="Kolter R."/>
            <person name="Mekalanos J."/>
            <person name="Walker S."/>
            <person name="Walsh C.T."/>
            <person name="Wieland-Brown L.C."/>
            <person name="Haas B."/>
            <person name="Nusbaum C."/>
            <person name="Birren B."/>
        </authorList>
    </citation>
    <scope>NUCLEOTIDE SEQUENCE [LARGE SCALE GENOMIC DNA]</scope>
    <source>
        <strain evidence="16 17">ATCC 53653</strain>
    </source>
</reference>
<feature type="compositionally biased region" description="Basic residues" evidence="12">
    <location>
        <begin position="452"/>
        <end position="463"/>
    </location>
</feature>
<dbReference type="STRING" id="457427.SSOG_06381"/>
<feature type="transmembrane region" description="Helical" evidence="13">
    <location>
        <begin position="15"/>
        <end position="39"/>
    </location>
</feature>
<dbReference type="SUPFAM" id="SSF103473">
    <property type="entry name" value="MFS general substrate transporter"/>
    <property type="match status" value="1"/>
</dbReference>
<feature type="transmembrane region" description="Helical" evidence="13">
    <location>
        <begin position="365"/>
        <end position="383"/>
    </location>
</feature>
<keyword evidence="2" id="KW-0813">Transport</keyword>
<keyword evidence="9" id="KW-0804">Transcription</keyword>
<dbReference type="InterPro" id="IPR001647">
    <property type="entry name" value="HTH_TetR"/>
</dbReference>
<dbReference type="InterPro" id="IPR036271">
    <property type="entry name" value="Tet_transcr_reg_TetR-rel_C_sf"/>
</dbReference>
<feature type="compositionally biased region" description="Basic residues" evidence="12">
    <location>
        <begin position="478"/>
        <end position="501"/>
    </location>
</feature>
<dbReference type="InterPro" id="IPR009057">
    <property type="entry name" value="Homeodomain-like_sf"/>
</dbReference>
<feature type="transmembrane region" description="Helical" evidence="13">
    <location>
        <begin position="338"/>
        <end position="359"/>
    </location>
</feature>
<keyword evidence="17" id="KW-1185">Reference proteome</keyword>
<evidence type="ECO:0000259" key="14">
    <source>
        <dbReference type="PROSITE" id="PS50850"/>
    </source>
</evidence>
<dbReference type="InterPro" id="IPR004638">
    <property type="entry name" value="EmrB-like"/>
</dbReference>
<feature type="transmembrane region" description="Helical" evidence="13">
    <location>
        <begin position="306"/>
        <end position="326"/>
    </location>
</feature>
<organism evidence="16 17">
    <name type="scientific">Streptomyces himastatinicus ATCC 53653</name>
    <dbReference type="NCBI Taxonomy" id="457427"/>
    <lineage>
        <taxon>Bacteria</taxon>
        <taxon>Bacillati</taxon>
        <taxon>Actinomycetota</taxon>
        <taxon>Actinomycetes</taxon>
        <taxon>Kitasatosporales</taxon>
        <taxon>Streptomycetaceae</taxon>
        <taxon>Streptomyces</taxon>
        <taxon>Streptomyces violaceusniger group</taxon>
    </lineage>
</organism>
<proteinExistence type="predicted"/>
<feature type="region of interest" description="Disordered" evidence="12">
    <location>
        <begin position="448"/>
        <end position="556"/>
    </location>
</feature>
<feature type="domain" description="Major facilitator superfamily (MFS) profile" evidence="14">
    <location>
        <begin position="17"/>
        <end position="450"/>
    </location>
</feature>
<sequence>MAAAPSAEAIHRRRWAILVVLMISVLVVVLDNSILNVAMKTIATPKPTGLGATQSQLEWAINAYTLVFAGLLFTAGLLGDRLGRKKVLLGGMAVFGIGSVLAAFSGSPGELIGFRALMGLGAAFVMPATLAILVNVFEREEQAKAIGIWVAAVGLAIAIGPITGGLLLEHFWWGSVFFINVPVVAAGIVAMVLLVPDSRDPAPGRLDPLGVLLSVVGLVLLVYGIIKGGQLADFTDAQVLATIGAGLVVLGLFVWHEKRSSHPAIDIDYFRNPAFSAAIAAVALVFFSLMGVTFFMVFYIQSVRGFSALDSGLLLLPLAVAQLLFAPRARLVVERFGARAVCTGGMLLVAATMAGFLLLETDSPLWVLEVLFFFQGAGMAHIMPPVTTAIMQALPREKAGSGSALNNTFRQVGGALGVAVLGSVLSATYREGIGDTLAAVPGLPASAQHSAGRVHRGHRRSRGAHGTLGAGAAGPRARLLHPRHASHRARLVRCRPLRRAGRGGLPARQGRGRRRPRQRAAAGEGRGGSRPMTAPGAEARADAASGPAGPAVRGRPRSAATDAAIIEAALRLLEEGASVGALSIEGIARAAGVGKATVYRRWPGKDALMLDVLRSLEEPGPRPAGVSVRDDLVTILEFMRRRGLAKRNSALMRSILAQMHAHRELWRAYDENVIEVRRELLRSVLRRGVASGEIRADTDPELLADLFTGPMLSRAILHEWRELPEGLAERIVDTVLEGVSARG</sequence>
<dbReference type="InterPro" id="IPR020846">
    <property type="entry name" value="MFS_dom"/>
</dbReference>
<dbReference type="SUPFAM" id="SSF46689">
    <property type="entry name" value="Homeodomain-like"/>
    <property type="match status" value="1"/>
</dbReference>
<dbReference type="HOGENOM" id="CLU_373804_0_0_11"/>
<evidence type="ECO:0000256" key="6">
    <source>
        <dbReference type="ARBA" id="ARBA00023015"/>
    </source>
</evidence>
<dbReference type="GO" id="GO:0022857">
    <property type="term" value="F:transmembrane transporter activity"/>
    <property type="evidence" value="ECO:0007669"/>
    <property type="project" value="InterPro"/>
</dbReference>
<dbReference type="Pfam" id="PF07690">
    <property type="entry name" value="MFS_1"/>
    <property type="match status" value="1"/>
</dbReference>
<evidence type="ECO:0000259" key="15">
    <source>
        <dbReference type="PROSITE" id="PS50977"/>
    </source>
</evidence>
<feature type="DNA-binding region" description="H-T-H motif" evidence="11">
    <location>
        <begin position="583"/>
        <end position="602"/>
    </location>
</feature>
<evidence type="ECO:0000256" key="9">
    <source>
        <dbReference type="ARBA" id="ARBA00023163"/>
    </source>
</evidence>
<dbReference type="Pfam" id="PF00440">
    <property type="entry name" value="TetR_N"/>
    <property type="match status" value="1"/>
</dbReference>
<comment type="subcellular location">
    <subcellularLocation>
        <location evidence="1">Cell membrane</location>
        <topology evidence="1">Multi-pass membrane protein</topology>
    </subcellularLocation>
</comment>
<evidence type="ECO:0000256" key="2">
    <source>
        <dbReference type="ARBA" id="ARBA00022448"/>
    </source>
</evidence>
<feature type="transmembrane region" description="Helical" evidence="13">
    <location>
        <begin position="206"/>
        <end position="226"/>
    </location>
</feature>
<dbReference type="InterPro" id="IPR011075">
    <property type="entry name" value="TetR_C"/>
</dbReference>
<dbReference type="GO" id="GO:0005886">
    <property type="term" value="C:plasma membrane"/>
    <property type="evidence" value="ECO:0007669"/>
    <property type="project" value="UniProtKB-SubCell"/>
</dbReference>
<evidence type="ECO:0000313" key="16">
    <source>
        <dbReference type="EMBL" id="EFL26667.1"/>
    </source>
</evidence>
<evidence type="ECO:0000256" key="8">
    <source>
        <dbReference type="ARBA" id="ARBA00023136"/>
    </source>
</evidence>
<accession>D9W756</accession>
<dbReference type="GO" id="GO:0003677">
    <property type="term" value="F:DNA binding"/>
    <property type="evidence" value="ECO:0007669"/>
    <property type="project" value="UniProtKB-UniRule"/>
</dbReference>
<keyword evidence="3" id="KW-1003">Cell membrane</keyword>
<dbReference type="InterPro" id="IPR023772">
    <property type="entry name" value="DNA-bd_HTH_TetR-type_CS"/>
</dbReference>
<dbReference type="SUPFAM" id="SSF48498">
    <property type="entry name" value="Tetracyclin repressor-like, C-terminal domain"/>
    <property type="match status" value="1"/>
</dbReference>
<keyword evidence="8 13" id="KW-0472">Membrane</keyword>
<keyword evidence="6" id="KW-0805">Transcription regulation</keyword>
<keyword evidence="5 13" id="KW-1133">Transmembrane helix</keyword>
<dbReference type="AlphaFoldDB" id="D9W756"/>
<evidence type="ECO:0000256" key="10">
    <source>
        <dbReference type="ARBA" id="ARBA00023251"/>
    </source>
</evidence>
<dbReference type="PANTHER" id="PTHR42718">
    <property type="entry name" value="MAJOR FACILITATOR SUPERFAMILY MULTIDRUG TRANSPORTER MFSC"/>
    <property type="match status" value="1"/>
</dbReference>
<dbReference type="PROSITE" id="PS01081">
    <property type="entry name" value="HTH_TETR_1"/>
    <property type="match status" value="1"/>
</dbReference>
<dbReference type="PANTHER" id="PTHR42718:SF42">
    <property type="entry name" value="EXPORT PROTEIN"/>
    <property type="match status" value="1"/>
</dbReference>
<evidence type="ECO:0000256" key="3">
    <source>
        <dbReference type="ARBA" id="ARBA00022475"/>
    </source>
</evidence>
<evidence type="ECO:0000256" key="4">
    <source>
        <dbReference type="ARBA" id="ARBA00022692"/>
    </source>
</evidence>
<feature type="domain" description="HTH tetR-type" evidence="15">
    <location>
        <begin position="559"/>
        <end position="620"/>
    </location>
</feature>
<evidence type="ECO:0000256" key="11">
    <source>
        <dbReference type="PROSITE-ProRule" id="PRU00335"/>
    </source>
</evidence>
<evidence type="ECO:0000256" key="5">
    <source>
        <dbReference type="ARBA" id="ARBA00022989"/>
    </source>
</evidence>
<gene>
    <name evidence="16" type="ORF">SSOG_06381</name>
</gene>
<dbReference type="Proteomes" id="UP000003963">
    <property type="component" value="Unassembled WGS sequence"/>
</dbReference>